<accession>A0A0C2YCL0</accession>
<dbReference type="AlphaFoldDB" id="A0A0C2YCL0"/>
<dbReference type="EMBL" id="KN831789">
    <property type="protein sequence ID" value="KIM38742.1"/>
    <property type="molecule type" value="Genomic_DNA"/>
</dbReference>
<dbReference type="Proteomes" id="UP000053424">
    <property type="component" value="Unassembled WGS sequence"/>
</dbReference>
<evidence type="ECO:0008006" key="3">
    <source>
        <dbReference type="Google" id="ProtNLM"/>
    </source>
</evidence>
<keyword evidence="2" id="KW-1185">Reference proteome</keyword>
<organism evidence="1 2">
    <name type="scientific">Hebeloma cylindrosporum</name>
    <dbReference type="NCBI Taxonomy" id="76867"/>
    <lineage>
        <taxon>Eukaryota</taxon>
        <taxon>Fungi</taxon>
        <taxon>Dikarya</taxon>
        <taxon>Basidiomycota</taxon>
        <taxon>Agaricomycotina</taxon>
        <taxon>Agaricomycetes</taxon>
        <taxon>Agaricomycetidae</taxon>
        <taxon>Agaricales</taxon>
        <taxon>Agaricineae</taxon>
        <taxon>Hymenogastraceae</taxon>
        <taxon>Hebeloma</taxon>
    </lineage>
</organism>
<reference evidence="1 2" key="1">
    <citation type="submission" date="2014-04" db="EMBL/GenBank/DDBJ databases">
        <authorList>
            <consortium name="DOE Joint Genome Institute"/>
            <person name="Kuo A."/>
            <person name="Gay G."/>
            <person name="Dore J."/>
            <person name="Kohler A."/>
            <person name="Nagy L.G."/>
            <person name="Floudas D."/>
            <person name="Copeland A."/>
            <person name="Barry K.W."/>
            <person name="Cichocki N."/>
            <person name="Veneault-Fourrey C."/>
            <person name="LaButti K."/>
            <person name="Lindquist E.A."/>
            <person name="Lipzen A."/>
            <person name="Lundell T."/>
            <person name="Morin E."/>
            <person name="Murat C."/>
            <person name="Sun H."/>
            <person name="Tunlid A."/>
            <person name="Henrissat B."/>
            <person name="Grigoriev I.V."/>
            <person name="Hibbett D.S."/>
            <person name="Martin F."/>
            <person name="Nordberg H.P."/>
            <person name="Cantor M.N."/>
            <person name="Hua S.X."/>
        </authorList>
    </citation>
    <scope>NUCLEOTIDE SEQUENCE [LARGE SCALE GENOMIC DNA]</scope>
    <source>
        <strain evidence="2">h7</strain>
    </source>
</reference>
<dbReference type="SUPFAM" id="SSF52799">
    <property type="entry name" value="(Phosphotyrosine protein) phosphatases II"/>
    <property type="match status" value="1"/>
</dbReference>
<evidence type="ECO:0000313" key="1">
    <source>
        <dbReference type="EMBL" id="KIM38742.1"/>
    </source>
</evidence>
<dbReference type="HOGENOM" id="CLU_1267027_0_0_1"/>
<evidence type="ECO:0000313" key="2">
    <source>
        <dbReference type="Proteomes" id="UP000053424"/>
    </source>
</evidence>
<dbReference type="InterPro" id="IPR029021">
    <property type="entry name" value="Prot-tyrosine_phosphatase-like"/>
</dbReference>
<name>A0A0C2YCL0_HEBCY</name>
<proteinExistence type="predicted"/>
<sequence length="218" mass="23400">MVDTVSIVPDKLLLSSNFPTDPAQAQSLLLDLRVTHFVTISPADIPSAAGAVVPHRHFVVDKTSPESLLLALPAICSYIYEALKGDGLVFVHSSRESHACAAVCAYPVMATKRCSASDVLDVIERALPLFHRTQSLSHTLELYQACGYLPTSTHPAVKELKNPSNAGTRTVHDLGKTANTILSETAFDLGAFSDALNSIQTDALNSIQGKRHSVVRVL</sequence>
<dbReference type="Gene3D" id="3.90.190.10">
    <property type="entry name" value="Protein tyrosine phosphatase superfamily"/>
    <property type="match status" value="1"/>
</dbReference>
<reference evidence="2" key="2">
    <citation type="submission" date="2015-01" db="EMBL/GenBank/DDBJ databases">
        <title>Evolutionary Origins and Diversification of the Mycorrhizal Mutualists.</title>
        <authorList>
            <consortium name="DOE Joint Genome Institute"/>
            <consortium name="Mycorrhizal Genomics Consortium"/>
            <person name="Kohler A."/>
            <person name="Kuo A."/>
            <person name="Nagy L.G."/>
            <person name="Floudas D."/>
            <person name="Copeland A."/>
            <person name="Barry K.W."/>
            <person name="Cichocki N."/>
            <person name="Veneault-Fourrey C."/>
            <person name="LaButti K."/>
            <person name="Lindquist E.A."/>
            <person name="Lipzen A."/>
            <person name="Lundell T."/>
            <person name="Morin E."/>
            <person name="Murat C."/>
            <person name="Riley R."/>
            <person name="Ohm R."/>
            <person name="Sun H."/>
            <person name="Tunlid A."/>
            <person name="Henrissat B."/>
            <person name="Grigoriev I.V."/>
            <person name="Hibbett D.S."/>
            <person name="Martin F."/>
        </authorList>
    </citation>
    <scope>NUCLEOTIDE SEQUENCE [LARGE SCALE GENOMIC DNA]</scope>
    <source>
        <strain evidence="2">h7</strain>
    </source>
</reference>
<protein>
    <recommendedName>
        <fullName evidence="3">Protein-tyrosine-phosphatase</fullName>
    </recommendedName>
</protein>
<gene>
    <name evidence="1" type="ORF">M413DRAFT_241482</name>
</gene>
<dbReference type="OrthoDB" id="10252009at2759"/>